<evidence type="ECO:0000256" key="2">
    <source>
        <dbReference type="ARBA" id="ARBA00023224"/>
    </source>
</evidence>
<dbReference type="GO" id="GO:0006935">
    <property type="term" value="P:chemotaxis"/>
    <property type="evidence" value="ECO:0007669"/>
    <property type="project" value="InterPro"/>
</dbReference>
<dbReference type="Pfam" id="PF00015">
    <property type="entry name" value="MCPsignal"/>
    <property type="match status" value="1"/>
</dbReference>
<dbReference type="SUPFAM" id="SSF58104">
    <property type="entry name" value="Methyl-accepting chemotaxis protein (MCP) signaling domain"/>
    <property type="match status" value="1"/>
</dbReference>
<dbReference type="RefSeq" id="WP_058031374.1">
    <property type="nucleotide sequence ID" value="NZ_CP013187.1"/>
</dbReference>
<evidence type="ECO:0000256" key="5">
    <source>
        <dbReference type="SAM" id="Coils"/>
    </source>
</evidence>
<dbReference type="KEGG" id="pphe:PP2015_3252"/>
<dbReference type="EMBL" id="CP013187">
    <property type="protein sequence ID" value="ALO43729.1"/>
    <property type="molecule type" value="Genomic_DNA"/>
</dbReference>
<dbReference type="Gene3D" id="1.10.287.950">
    <property type="entry name" value="Methyl-accepting chemotaxis protein"/>
    <property type="match status" value="1"/>
</dbReference>
<dbReference type="CDD" id="cd11386">
    <property type="entry name" value="MCP_signal"/>
    <property type="match status" value="1"/>
</dbReference>
<dbReference type="PROSITE" id="PS50111">
    <property type="entry name" value="CHEMOTAXIS_TRANSDUC_2"/>
    <property type="match status" value="1"/>
</dbReference>
<dbReference type="SMART" id="SM00283">
    <property type="entry name" value="MA"/>
    <property type="match status" value="1"/>
</dbReference>
<evidence type="ECO:0000256" key="1">
    <source>
        <dbReference type="ARBA" id="ARBA00004370"/>
    </source>
</evidence>
<evidence type="ECO:0000256" key="4">
    <source>
        <dbReference type="PROSITE-ProRule" id="PRU00284"/>
    </source>
</evidence>
<organism evidence="10 11">
    <name type="scientific">Pseudoalteromonas phenolica</name>
    <dbReference type="NCBI Taxonomy" id="161398"/>
    <lineage>
        <taxon>Bacteria</taxon>
        <taxon>Pseudomonadati</taxon>
        <taxon>Pseudomonadota</taxon>
        <taxon>Gammaproteobacteria</taxon>
        <taxon>Alteromonadales</taxon>
        <taxon>Pseudoalteromonadaceae</taxon>
        <taxon>Pseudoalteromonas</taxon>
    </lineage>
</organism>
<dbReference type="PANTHER" id="PTHR32089">
    <property type="entry name" value="METHYL-ACCEPTING CHEMOTAXIS PROTEIN MCPB"/>
    <property type="match status" value="1"/>
</dbReference>
<feature type="coiled-coil region" evidence="5">
    <location>
        <begin position="669"/>
        <end position="696"/>
    </location>
</feature>
<dbReference type="CDD" id="cd12913">
    <property type="entry name" value="PDC1_MCP_like"/>
    <property type="match status" value="1"/>
</dbReference>
<dbReference type="Proteomes" id="UP000061457">
    <property type="component" value="Chromosome I"/>
</dbReference>
<evidence type="ECO:0000256" key="7">
    <source>
        <dbReference type="SAM" id="Phobius"/>
    </source>
</evidence>
<dbReference type="PATRIC" id="fig|161398.10.peg.3315"/>
<dbReference type="GO" id="GO:0016020">
    <property type="term" value="C:membrane"/>
    <property type="evidence" value="ECO:0007669"/>
    <property type="project" value="UniProtKB-SubCell"/>
</dbReference>
<keyword evidence="7" id="KW-1133">Transmembrane helix</keyword>
<dbReference type="InterPro" id="IPR004090">
    <property type="entry name" value="Chemotax_Me-accpt_rcpt"/>
</dbReference>
<keyword evidence="7" id="KW-0812">Transmembrane</keyword>
<dbReference type="Pfam" id="PF00672">
    <property type="entry name" value="HAMP"/>
    <property type="match status" value="1"/>
</dbReference>
<comment type="similarity">
    <text evidence="3">Belongs to the methyl-accepting chemotaxis (MCP) protein family.</text>
</comment>
<dbReference type="PROSITE" id="PS50885">
    <property type="entry name" value="HAMP"/>
    <property type="match status" value="1"/>
</dbReference>
<accession>A0A0S2K5X4</accession>
<keyword evidence="11" id="KW-1185">Reference proteome</keyword>
<feature type="domain" description="Methyl-accepting transducer" evidence="8">
    <location>
        <begin position="434"/>
        <end position="670"/>
    </location>
</feature>
<feature type="domain" description="HAMP" evidence="9">
    <location>
        <begin position="375"/>
        <end position="429"/>
    </location>
</feature>
<feature type="region of interest" description="Disordered" evidence="6">
    <location>
        <begin position="481"/>
        <end position="505"/>
    </location>
</feature>
<dbReference type="Pfam" id="PF22673">
    <property type="entry name" value="MCP-like_PDC_1"/>
    <property type="match status" value="1"/>
</dbReference>
<keyword evidence="2 4" id="KW-0807">Transducer</keyword>
<keyword evidence="5" id="KW-0175">Coiled coil</keyword>
<gene>
    <name evidence="10" type="ORF">PP2015_3252</name>
</gene>
<evidence type="ECO:0000256" key="6">
    <source>
        <dbReference type="SAM" id="MobiDB-lite"/>
    </source>
</evidence>
<dbReference type="Gene3D" id="3.30.450.20">
    <property type="entry name" value="PAS domain"/>
    <property type="match status" value="1"/>
</dbReference>
<feature type="transmembrane region" description="Helical" evidence="7">
    <location>
        <begin position="12"/>
        <end position="33"/>
    </location>
</feature>
<dbReference type="GO" id="GO:0004888">
    <property type="term" value="F:transmembrane signaling receptor activity"/>
    <property type="evidence" value="ECO:0007669"/>
    <property type="project" value="InterPro"/>
</dbReference>
<dbReference type="GO" id="GO:0007165">
    <property type="term" value="P:signal transduction"/>
    <property type="evidence" value="ECO:0007669"/>
    <property type="project" value="UniProtKB-KW"/>
</dbReference>
<name>A0A0S2K5X4_9GAMM</name>
<evidence type="ECO:0000259" key="9">
    <source>
        <dbReference type="PROSITE" id="PS50885"/>
    </source>
</evidence>
<feature type="transmembrane region" description="Helical" evidence="7">
    <location>
        <begin position="355"/>
        <end position="378"/>
    </location>
</feature>
<evidence type="ECO:0000313" key="10">
    <source>
        <dbReference type="EMBL" id="ALO43729.1"/>
    </source>
</evidence>
<evidence type="ECO:0000256" key="3">
    <source>
        <dbReference type="ARBA" id="ARBA00029447"/>
    </source>
</evidence>
<dbReference type="InterPro" id="IPR003660">
    <property type="entry name" value="HAMP_dom"/>
</dbReference>
<dbReference type="InterPro" id="IPR004089">
    <property type="entry name" value="MCPsignal_dom"/>
</dbReference>
<keyword evidence="7" id="KW-0472">Membrane</keyword>
<dbReference type="SMART" id="SM00304">
    <property type="entry name" value="HAMP"/>
    <property type="match status" value="2"/>
</dbReference>
<dbReference type="FunFam" id="1.10.287.950:FF:000001">
    <property type="entry name" value="Methyl-accepting chemotaxis sensory transducer"/>
    <property type="match status" value="1"/>
</dbReference>
<reference evidence="10 11" key="1">
    <citation type="submission" date="2015-11" db="EMBL/GenBank/DDBJ databases">
        <authorList>
            <person name="Zhang Y."/>
            <person name="Guo Z."/>
        </authorList>
    </citation>
    <scope>NUCLEOTIDE SEQUENCE [LARGE SCALE GENOMIC DNA]</scope>
    <source>
        <strain evidence="10 11">KCTC 12086</strain>
    </source>
</reference>
<evidence type="ECO:0000313" key="11">
    <source>
        <dbReference type="Proteomes" id="UP000061457"/>
    </source>
</evidence>
<dbReference type="OrthoDB" id="751203at2"/>
<dbReference type="STRING" id="161398.PP2015_3252"/>
<evidence type="ECO:0000259" key="8">
    <source>
        <dbReference type="PROSITE" id="PS50111"/>
    </source>
</evidence>
<dbReference type="PRINTS" id="PR00260">
    <property type="entry name" value="CHEMTRNSDUCR"/>
</dbReference>
<dbReference type="AlphaFoldDB" id="A0A0S2K5X4"/>
<proteinExistence type="inferred from homology"/>
<sequence length="706" mass="76227">MNQLSIKIKLIAFISITLVLLIASLVTISWVQLNNNNQVQSERVQSVVLNEINSRLTAKAKLYAEQVSGYINKEYQIPYSLSGGIAKTAEQNPISRQSLYLMVLGALEKNQGVSSIYAQFEANGYDGKDSQFSNSGQTHSVPGAGSLEVYITRDAPGKFTQHQIEDPGEKYLNARNEFGFRESEWYLCAKDNLKPCIMEPYLYEITPGNSELMTSLTVPVIANGRFIGLVGVDINLPRFQTLTEEVSESLYNGQAKVSILSDIGLLVGSSHYDKLARPLTESLSGNAGKTIMDNRKQQTQLEIGSNLVFTMPIEIKVANTTWSLVIELPKDLALARAQGLAKQQAEDNASVGSSMILTGVIASVIALALSVAILKTIIDPLTEIKDRVENLASNDGDLTVQLDVTQHEELIAIATGFNLFTQKLRNMVNDLKGLANNSYQQSTKTSQAAEDIKAKVNMQHMEIDSVVTAINELSATASEVARSSENAAASTNATNEKVKESERGISAASDSVQVMSDQVASAKESINAVAIRSNDITQILDVIRSIAEQTNLLALNAAIEAARAGEQGRGFAVVADEVRSLASKTQDSTNEISQLIDNLQNEVKTSEDIIERSVVQASDAMTHCGSAAAQMSEMVQALDDISNEVTQIATAAEQQSAVTEDLSANMTGISDAAAELAQLADTIEDAAQDLMKLVEHKNSQLGLLRT</sequence>
<dbReference type="CDD" id="cd06225">
    <property type="entry name" value="HAMP"/>
    <property type="match status" value="1"/>
</dbReference>
<protein>
    <submittedName>
        <fullName evidence="10">Chemotaxis sensory transducer</fullName>
    </submittedName>
</protein>
<comment type="subcellular location">
    <subcellularLocation>
        <location evidence="1">Membrane</location>
    </subcellularLocation>
</comment>
<dbReference type="PANTHER" id="PTHR32089:SF117">
    <property type="entry name" value="METHYL ACCEPTING SENSORY TRANSDUCER WITH CACHE_1 SMALL MOLECULE BINDING DOMAIN"/>
    <property type="match status" value="1"/>
</dbReference>
<feature type="compositionally biased region" description="Low complexity" evidence="6">
    <location>
        <begin position="483"/>
        <end position="495"/>
    </location>
</feature>